<reference evidence="2" key="1">
    <citation type="submission" date="2021-01" db="EMBL/GenBank/DDBJ databases">
        <authorList>
            <person name="Corre E."/>
            <person name="Pelletier E."/>
            <person name="Niang G."/>
            <person name="Scheremetjew M."/>
            <person name="Finn R."/>
            <person name="Kale V."/>
            <person name="Holt S."/>
            <person name="Cochrane G."/>
            <person name="Meng A."/>
            <person name="Brown T."/>
            <person name="Cohen L."/>
        </authorList>
    </citation>
    <scope>NUCLEOTIDE SEQUENCE</scope>
    <source>
        <strain evidence="2">CCMP1594</strain>
    </source>
</reference>
<evidence type="ECO:0000313" key="2">
    <source>
        <dbReference type="EMBL" id="CAE0812309.1"/>
    </source>
</evidence>
<feature type="region of interest" description="Disordered" evidence="1">
    <location>
        <begin position="1"/>
        <end position="20"/>
    </location>
</feature>
<protein>
    <submittedName>
        <fullName evidence="2">Uncharacterized protein</fullName>
    </submittedName>
</protein>
<organism evidence="2">
    <name type="scientific">Eutreptiella gymnastica</name>
    <dbReference type="NCBI Taxonomy" id="73025"/>
    <lineage>
        <taxon>Eukaryota</taxon>
        <taxon>Discoba</taxon>
        <taxon>Euglenozoa</taxon>
        <taxon>Euglenida</taxon>
        <taxon>Spirocuta</taxon>
        <taxon>Euglenophyceae</taxon>
        <taxon>Eutreptiales</taxon>
        <taxon>Eutreptiaceae</taxon>
        <taxon>Eutreptiella</taxon>
    </lineage>
</organism>
<accession>A0A7S4D0Y6</accession>
<name>A0A7S4D0Y6_9EUGL</name>
<proteinExistence type="predicted"/>
<dbReference type="EMBL" id="HBJA01066620">
    <property type="protein sequence ID" value="CAE0812309.1"/>
    <property type="molecule type" value="Transcribed_RNA"/>
</dbReference>
<gene>
    <name evidence="2" type="ORF">EGYM00163_LOCUS23459</name>
</gene>
<sequence>MCPHPECQGHPNRKEFIASPLTPPPVFPRIIFVPINPDVPPAQTPPSTHAEPFGGSLQDTFVHIFRAQDHHQSPPQSSFKQHMQDPPQFPPAHTLSLHYWNIGPIDAPTTPGLGTEPAAELSLNIYSTLLARRPHRLAATLAPAGLGISDGRTLYQI</sequence>
<dbReference type="AlphaFoldDB" id="A0A7S4D0Y6"/>
<evidence type="ECO:0000256" key="1">
    <source>
        <dbReference type="SAM" id="MobiDB-lite"/>
    </source>
</evidence>